<dbReference type="Proteomes" id="UP000199608">
    <property type="component" value="Unassembled WGS sequence"/>
</dbReference>
<name>A0A1H2KDC2_9BACT</name>
<evidence type="ECO:0000313" key="3">
    <source>
        <dbReference type="Proteomes" id="UP000199608"/>
    </source>
</evidence>
<protein>
    <submittedName>
        <fullName evidence="2">Uncharacterized protein</fullName>
    </submittedName>
</protein>
<feature type="signal peptide" evidence="1">
    <location>
        <begin position="1"/>
        <end position="22"/>
    </location>
</feature>
<evidence type="ECO:0000256" key="1">
    <source>
        <dbReference type="SAM" id="SignalP"/>
    </source>
</evidence>
<keyword evidence="3" id="KW-1185">Reference proteome</keyword>
<dbReference type="AlphaFoldDB" id="A0A1H2KDC2"/>
<sequence>MKKSILISPILFLTLIFNVALAEEVTIWGPNKYLRTAGSPNNYTSVFSTTPGQGKLVVKNGTMVGSKRVRDSLSSATISVNGEQIFGPSDFNKQVYLLEALLNLAENNEFSIELASSPDSYLTIEIVKDIDLPADPGNAGKETLLGIDSDNDGVRDDIQRYIYVTYPNEEKVRLSLTQIAKNYQELLPDSGDPEKAYENVKKLNRSRSCLYYIKNGIRGAKDIADALFAKILNTEERSLAYLEFSNNLAGKTLSLTPIKDRKSCCLFDVDTIGDDQ</sequence>
<reference evidence="3" key="1">
    <citation type="submission" date="2016-10" db="EMBL/GenBank/DDBJ databases">
        <authorList>
            <person name="Varghese N."/>
            <person name="Submissions S."/>
        </authorList>
    </citation>
    <scope>NUCLEOTIDE SEQUENCE [LARGE SCALE GENOMIC DNA]</scope>
    <source>
        <strain evidence="3">DSM 3384</strain>
    </source>
</reference>
<evidence type="ECO:0000313" key="2">
    <source>
        <dbReference type="EMBL" id="SDU66649.1"/>
    </source>
</evidence>
<dbReference type="RefSeq" id="WP_092238740.1">
    <property type="nucleotide sequence ID" value="NZ_FNLL01000033.1"/>
</dbReference>
<accession>A0A1H2KDC2</accession>
<feature type="chain" id="PRO_5011656089" evidence="1">
    <location>
        <begin position="23"/>
        <end position="276"/>
    </location>
</feature>
<proteinExistence type="predicted"/>
<keyword evidence="1" id="KW-0732">Signal</keyword>
<dbReference type="EMBL" id="FNLL01000033">
    <property type="protein sequence ID" value="SDU66649.1"/>
    <property type="molecule type" value="Genomic_DNA"/>
</dbReference>
<organism evidence="2 3">
    <name type="scientific">Desulfobacula phenolica</name>
    <dbReference type="NCBI Taxonomy" id="90732"/>
    <lineage>
        <taxon>Bacteria</taxon>
        <taxon>Pseudomonadati</taxon>
        <taxon>Thermodesulfobacteriota</taxon>
        <taxon>Desulfobacteria</taxon>
        <taxon>Desulfobacterales</taxon>
        <taxon>Desulfobacteraceae</taxon>
        <taxon>Desulfobacula</taxon>
    </lineage>
</organism>
<gene>
    <name evidence="2" type="ORF">SAMN04487931_1334</name>
</gene>